<dbReference type="Ensembl" id="ENSSANT00000065603.1">
    <property type="protein sequence ID" value="ENSSANP00000061682.1"/>
    <property type="gene ID" value="ENSSANG00000030829.1"/>
</dbReference>
<organism evidence="1 2">
    <name type="scientific">Sinocyclocheilus anshuiensis</name>
    <dbReference type="NCBI Taxonomy" id="1608454"/>
    <lineage>
        <taxon>Eukaryota</taxon>
        <taxon>Metazoa</taxon>
        <taxon>Chordata</taxon>
        <taxon>Craniata</taxon>
        <taxon>Vertebrata</taxon>
        <taxon>Euteleostomi</taxon>
        <taxon>Actinopterygii</taxon>
        <taxon>Neopterygii</taxon>
        <taxon>Teleostei</taxon>
        <taxon>Ostariophysi</taxon>
        <taxon>Cypriniformes</taxon>
        <taxon>Cyprinidae</taxon>
        <taxon>Cyprininae</taxon>
        <taxon>Sinocyclocheilus</taxon>
    </lineage>
</organism>
<protein>
    <submittedName>
        <fullName evidence="1">Uncharacterized protein</fullName>
    </submittedName>
</protein>
<dbReference type="Proteomes" id="UP000472260">
    <property type="component" value="Unassembled WGS sequence"/>
</dbReference>
<evidence type="ECO:0000313" key="2">
    <source>
        <dbReference type="Proteomes" id="UP000472260"/>
    </source>
</evidence>
<accession>A0A671PVL7</accession>
<evidence type="ECO:0000313" key="1">
    <source>
        <dbReference type="Ensembl" id="ENSSANP00000061682.1"/>
    </source>
</evidence>
<reference evidence="1" key="2">
    <citation type="submission" date="2025-09" db="UniProtKB">
        <authorList>
            <consortium name="Ensembl"/>
        </authorList>
    </citation>
    <scope>IDENTIFICATION</scope>
</reference>
<keyword evidence="2" id="KW-1185">Reference proteome</keyword>
<name>A0A671PVL7_9TELE</name>
<sequence>WAACIIIGFYQGTVDSAGVDLHCKHCQDARRHSKCPIEGASEVMTAGLKRAAEVKTPSICIAAGQREACGKIWQVCLSRVS</sequence>
<dbReference type="AlphaFoldDB" id="A0A671PVL7"/>
<proteinExistence type="predicted"/>
<reference evidence="1" key="1">
    <citation type="submission" date="2025-08" db="UniProtKB">
        <authorList>
            <consortium name="Ensembl"/>
        </authorList>
    </citation>
    <scope>IDENTIFICATION</scope>
</reference>